<feature type="region of interest" description="Disordered" evidence="6">
    <location>
        <begin position="319"/>
        <end position="363"/>
    </location>
</feature>
<evidence type="ECO:0000313" key="9">
    <source>
        <dbReference type="Proteomes" id="UP000324705"/>
    </source>
</evidence>
<name>A0A9R1S9X8_TRITD</name>
<dbReference type="Gramene" id="TRITD3Bv1G272360.3">
    <property type="protein sequence ID" value="TRITD3Bv1G272360.3"/>
    <property type="gene ID" value="TRITD3Bv1G272360"/>
</dbReference>
<reference evidence="8 9" key="1">
    <citation type="submission" date="2017-09" db="EMBL/GenBank/DDBJ databases">
        <authorList>
            <consortium name="International Durum Wheat Genome Sequencing Consortium (IDWGSC)"/>
            <person name="Milanesi L."/>
        </authorList>
    </citation>
    <scope>NUCLEOTIDE SEQUENCE [LARGE SCALE GENOMIC DNA]</scope>
    <source>
        <strain evidence="9">cv. Svevo</strain>
    </source>
</reference>
<feature type="compositionally biased region" description="Basic residues" evidence="6">
    <location>
        <begin position="353"/>
        <end position="363"/>
    </location>
</feature>
<feature type="domain" description="SIAH-type" evidence="7">
    <location>
        <begin position="95"/>
        <end position="161"/>
    </location>
</feature>
<keyword evidence="1" id="KW-0479">Metal-binding</keyword>
<dbReference type="PROSITE" id="PS51081">
    <property type="entry name" value="ZF_SIAH"/>
    <property type="match status" value="1"/>
</dbReference>
<evidence type="ECO:0000256" key="5">
    <source>
        <dbReference type="PROSITE-ProRule" id="PRU00455"/>
    </source>
</evidence>
<sequence length="363" mass="37175">MGLGGGGGEGILAVAVVPMEAIPMAEPQILAGGKTVGLRADLLDCHNCRLPLKPPIFKVCDAEHLVCSSCRGAHAEACGGRAAVHSALADIFAAAATVPCGYERYGCDAGGVVYHEAADHRRACQHAPCCCPDRAGAAGIGGCGFVGSRQDLLDHISGPDHSRPIIVVRYGQPWNLSLPLSRRWHILVGEEDKAVAAAAGADRHRNLFLVSLGERGATTAVSLVCVRADGTAPGAPQFACKLAVESDGCRLTLESPLVCSSSLSGGLPGEVKCLPVPKDFLSGDSVPLSIHIEKLPAPPAPPLGPGVAPACTSPVAATPPPCPAATIPPSRPSSAGSSDNVAVKTVITDQSYKKRKSANPRKL</sequence>
<gene>
    <name evidence="8" type="ORF">TRITD_3Bv1G272360</name>
</gene>
<evidence type="ECO:0000313" key="8">
    <source>
        <dbReference type="EMBL" id="VAH85866.1"/>
    </source>
</evidence>
<dbReference type="PANTHER" id="PTHR46632:SF29">
    <property type="entry name" value="RING-TYPE E3 UBIQUITIN TRANSFERASE"/>
    <property type="match status" value="1"/>
</dbReference>
<evidence type="ECO:0000256" key="3">
    <source>
        <dbReference type="ARBA" id="ARBA00022833"/>
    </source>
</evidence>
<accession>A0A9R1S9X8</accession>
<dbReference type="AlphaFoldDB" id="A0A9R1S9X8"/>
<evidence type="ECO:0000256" key="2">
    <source>
        <dbReference type="ARBA" id="ARBA00022771"/>
    </source>
</evidence>
<dbReference type="SUPFAM" id="SSF49599">
    <property type="entry name" value="TRAF domain-like"/>
    <property type="match status" value="1"/>
</dbReference>
<evidence type="ECO:0000259" key="7">
    <source>
        <dbReference type="PROSITE" id="PS51081"/>
    </source>
</evidence>
<dbReference type="GO" id="GO:0008270">
    <property type="term" value="F:zinc ion binding"/>
    <property type="evidence" value="ECO:0007669"/>
    <property type="project" value="UniProtKB-KW"/>
</dbReference>
<evidence type="ECO:0000256" key="1">
    <source>
        <dbReference type="ARBA" id="ARBA00022723"/>
    </source>
</evidence>
<dbReference type="OMA" id="KVCDAEH"/>
<dbReference type="InterPro" id="IPR013083">
    <property type="entry name" value="Znf_RING/FYVE/PHD"/>
</dbReference>
<comment type="function">
    <text evidence="4">E3 ubiquitin-protein ligase that mediates ubiquitination and subsequent proteasomal degradation of target proteins. E3 ubiquitin ligases accept ubiquitin from an E2 ubiquitin-conjugating enzyme in the form of a thioester and then directly transfers the ubiquitin to targeted substrates. It probably triggers the ubiquitin-mediated degradation of different substrates.</text>
</comment>
<dbReference type="InterPro" id="IPR044286">
    <property type="entry name" value="SINL_plant"/>
</dbReference>
<organism evidence="8 9">
    <name type="scientific">Triticum turgidum subsp. durum</name>
    <name type="common">Durum wheat</name>
    <name type="synonym">Triticum durum</name>
    <dbReference type="NCBI Taxonomy" id="4567"/>
    <lineage>
        <taxon>Eukaryota</taxon>
        <taxon>Viridiplantae</taxon>
        <taxon>Streptophyta</taxon>
        <taxon>Embryophyta</taxon>
        <taxon>Tracheophyta</taxon>
        <taxon>Spermatophyta</taxon>
        <taxon>Magnoliopsida</taxon>
        <taxon>Liliopsida</taxon>
        <taxon>Poales</taxon>
        <taxon>Poaceae</taxon>
        <taxon>BOP clade</taxon>
        <taxon>Pooideae</taxon>
        <taxon>Triticodae</taxon>
        <taxon>Triticeae</taxon>
        <taxon>Triticinae</taxon>
        <taxon>Triticum</taxon>
    </lineage>
</organism>
<keyword evidence="3" id="KW-0862">Zinc</keyword>
<dbReference type="Proteomes" id="UP000324705">
    <property type="component" value="Chromosome 3B"/>
</dbReference>
<dbReference type="InterPro" id="IPR013010">
    <property type="entry name" value="Znf_SIAH"/>
</dbReference>
<dbReference type="EMBL" id="LT934116">
    <property type="protein sequence ID" value="VAH85866.1"/>
    <property type="molecule type" value="Genomic_DNA"/>
</dbReference>
<protein>
    <recommendedName>
        <fullName evidence="7">SIAH-type domain-containing protein</fullName>
    </recommendedName>
</protein>
<proteinExistence type="predicted"/>
<keyword evidence="2 5" id="KW-0863">Zinc-finger</keyword>
<evidence type="ECO:0000256" key="6">
    <source>
        <dbReference type="SAM" id="MobiDB-lite"/>
    </source>
</evidence>
<dbReference type="Gene3D" id="3.30.40.10">
    <property type="entry name" value="Zinc/RING finger domain, C3HC4 (zinc finger)"/>
    <property type="match status" value="1"/>
</dbReference>
<keyword evidence="9" id="KW-1185">Reference proteome</keyword>
<dbReference type="PANTHER" id="PTHR46632">
    <property type="entry name" value="E3 UBIQUITIN-PROTEIN LIGASE SINA-LIKE 4"/>
    <property type="match status" value="1"/>
</dbReference>
<evidence type="ECO:0000256" key="4">
    <source>
        <dbReference type="ARBA" id="ARBA00024004"/>
    </source>
</evidence>